<evidence type="ECO:0000313" key="2">
    <source>
        <dbReference type="EMBL" id="GIQ80811.1"/>
    </source>
</evidence>
<gene>
    <name evidence="2" type="ORF">KIPB_001671</name>
    <name evidence="3" type="ORF">KIPB_002904</name>
</gene>
<comment type="caution">
    <text evidence="3">The sequence shown here is derived from an EMBL/GenBank/DDBJ whole genome shotgun (WGS) entry which is preliminary data.</text>
</comment>
<sequence>MDDCYVVEVDTDDEESVEIEDEYQWSEEHEMLAQQYEITGIPKRLNTALEIQVARRLKHEVFDYDDVYDYFSYFIAEGIVFEVGGENSFNIYPTHPQWKQINAAIARGKELGFHRLSSRGRLDYARASVRVGIIANAYWFGWYCDNKEAEGIDWDGNVVEVEGERPDIYYDIWGPILVQALSQIFGSPTGASTPSVSQGDKPAKGFIRVTTTAKGPGTSSSSTSHKASKGAGRYRTG</sequence>
<dbReference type="Proteomes" id="UP000265618">
    <property type="component" value="Unassembled WGS sequence"/>
</dbReference>
<reference evidence="3" key="1">
    <citation type="submission" date="2016-10" db="EMBL/GenBank/DDBJ databases">
        <authorList>
            <person name="Tanifuji G."/>
            <person name="Kume K."/>
            <person name="Nakayama T."/>
            <person name="Takabayashi S."/>
            <person name="Hashimoto T."/>
        </authorList>
    </citation>
    <scope>NUCLEOTIDE SEQUENCE</scope>
    <source>
        <strain evidence="3">NY0173</strain>
    </source>
</reference>
<evidence type="ECO:0000313" key="4">
    <source>
        <dbReference type="Proteomes" id="UP000265618"/>
    </source>
</evidence>
<dbReference type="EMBL" id="BDIP01000246">
    <property type="protein sequence ID" value="GIQ80811.1"/>
    <property type="molecule type" value="Genomic_DNA"/>
</dbReference>
<feature type="compositionally biased region" description="Polar residues" evidence="1">
    <location>
        <begin position="189"/>
        <end position="198"/>
    </location>
</feature>
<evidence type="ECO:0000256" key="1">
    <source>
        <dbReference type="SAM" id="MobiDB-lite"/>
    </source>
</evidence>
<proteinExistence type="predicted"/>
<keyword evidence="4" id="KW-1185">Reference proteome</keyword>
<protein>
    <submittedName>
        <fullName evidence="3">Uncharacterized protein</fullName>
    </submittedName>
</protein>
<dbReference type="EMBL" id="BDIP01000520">
    <property type="protein sequence ID" value="GIQ81869.1"/>
    <property type="molecule type" value="Genomic_DNA"/>
</dbReference>
<name>A0A9K3GFD5_9EUKA</name>
<organism evidence="3 4">
    <name type="scientific">Kipferlia bialata</name>
    <dbReference type="NCBI Taxonomy" id="797122"/>
    <lineage>
        <taxon>Eukaryota</taxon>
        <taxon>Metamonada</taxon>
        <taxon>Carpediemonas-like organisms</taxon>
        <taxon>Kipferlia</taxon>
    </lineage>
</organism>
<accession>A0A9K3GFD5</accession>
<reference evidence="3 4" key="2">
    <citation type="journal article" date="2018" name="PLoS ONE">
        <title>The draft genome of Kipferlia bialata reveals reductive genome evolution in fornicate parasites.</title>
        <authorList>
            <person name="Tanifuji G."/>
            <person name="Takabayashi S."/>
            <person name="Kume K."/>
            <person name="Takagi M."/>
            <person name="Nakayama T."/>
            <person name="Kamikawa R."/>
            <person name="Inagaki Y."/>
            <person name="Hashimoto T."/>
        </authorList>
    </citation>
    <scope>NUCLEOTIDE SEQUENCE [LARGE SCALE GENOMIC DNA]</scope>
    <source>
        <strain evidence="3">NY0173</strain>
    </source>
</reference>
<feature type="compositionally biased region" description="Low complexity" evidence="1">
    <location>
        <begin position="210"/>
        <end position="231"/>
    </location>
</feature>
<feature type="region of interest" description="Disordered" evidence="1">
    <location>
        <begin position="189"/>
        <end position="237"/>
    </location>
</feature>
<dbReference type="AlphaFoldDB" id="A0A9K3GFD5"/>
<evidence type="ECO:0000313" key="3">
    <source>
        <dbReference type="EMBL" id="GIQ81869.1"/>
    </source>
</evidence>